<accession>A0ABD3P3X6</accession>
<dbReference type="EMBL" id="JALLPJ020000786">
    <property type="protein sequence ID" value="KAL3782934.1"/>
    <property type="molecule type" value="Genomic_DNA"/>
</dbReference>
<evidence type="ECO:0000259" key="2">
    <source>
        <dbReference type="Pfam" id="PF03372"/>
    </source>
</evidence>
<organism evidence="3 4">
    <name type="scientific">Cyclotella atomus</name>
    <dbReference type="NCBI Taxonomy" id="382360"/>
    <lineage>
        <taxon>Eukaryota</taxon>
        <taxon>Sar</taxon>
        <taxon>Stramenopiles</taxon>
        <taxon>Ochrophyta</taxon>
        <taxon>Bacillariophyta</taxon>
        <taxon>Coscinodiscophyceae</taxon>
        <taxon>Thalassiosirophycidae</taxon>
        <taxon>Stephanodiscales</taxon>
        <taxon>Stephanodiscaceae</taxon>
        <taxon>Cyclotella</taxon>
    </lineage>
</organism>
<dbReference type="InterPro" id="IPR005135">
    <property type="entry name" value="Endo/exonuclease/phosphatase"/>
</dbReference>
<dbReference type="Pfam" id="PF03372">
    <property type="entry name" value="Exo_endo_phos"/>
    <property type="match status" value="1"/>
</dbReference>
<comment type="caution">
    <text evidence="3">The sequence shown here is derived from an EMBL/GenBank/DDBJ whole genome shotgun (WGS) entry which is preliminary data.</text>
</comment>
<dbReference type="AlphaFoldDB" id="A0ABD3P3X6"/>
<dbReference type="Pfam" id="PF01927">
    <property type="entry name" value="Mut7-C"/>
    <property type="match status" value="1"/>
</dbReference>
<evidence type="ECO:0000313" key="4">
    <source>
        <dbReference type="Proteomes" id="UP001530400"/>
    </source>
</evidence>
<keyword evidence="4" id="KW-1185">Reference proteome</keyword>
<dbReference type="Proteomes" id="UP001530400">
    <property type="component" value="Unassembled WGS sequence"/>
</dbReference>
<evidence type="ECO:0000259" key="1">
    <source>
        <dbReference type="Pfam" id="PF01927"/>
    </source>
</evidence>
<gene>
    <name evidence="3" type="ORF">ACHAWO_011383</name>
</gene>
<dbReference type="PANTHER" id="PTHR12121:SF34">
    <property type="entry name" value="PROTEIN ANGEL"/>
    <property type="match status" value="1"/>
</dbReference>
<reference evidence="3 4" key="1">
    <citation type="submission" date="2024-10" db="EMBL/GenBank/DDBJ databases">
        <title>Updated reference genomes for cyclostephanoid diatoms.</title>
        <authorList>
            <person name="Roberts W.R."/>
            <person name="Alverson A.J."/>
        </authorList>
    </citation>
    <scope>NUCLEOTIDE SEQUENCE [LARGE SCALE GENOMIC DNA]</scope>
    <source>
        <strain evidence="3 4">AJA010-31</strain>
    </source>
</reference>
<dbReference type="InterPro" id="IPR002782">
    <property type="entry name" value="Mut7-C_RNAse_dom"/>
</dbReference>
<name>A0ABD3P3X6_9STRA</name>
<sequence length="780" mass="87964">MASSTTTTWVDRLHMRPIPTESASPPPPSDSIEFNIVSFNVLAESYLTPRSHPGLPTAYAEVAFDKNNRRKLLVDTLKRFCDPSSAHHTNKWDILAIQELDLLADDEEILPALKSWGYEVVHTPADQRKDCCAVVFDKKKFRLVGYEVIKFDDLATLYANADQETKLKDGTTFNNIKPNRTNSELTGMVRSFLRRNCAILAQLENISTSGTDKQSILVASVHLYWHPGYEYVKLCQAKYLMDRAHAMSLRNSGQGERIPTVICGDMNSKPGSIVHQYFVKGNVNAQSVAPWNYFWSADDEIIYCEDADDRLDGQDAVKSSFGDVENGTAEISEHDVACDTDVHNGITGLEEQFQFCQFIAPNTSQDKSKTASDINSNYSELQTTLAARRANNHISPQDYTHTTPTPSVKYMLDFTLNRFTRWLRILGIDARLETEEEEKERTTGQNIVLFDHCKQQGRTLLTTSYKLLLRKDCPPGAYLLDPKSIRHLEEALPRLLRTHGVELSPCTFLTRCVVCNGNINRVSTDEEKRRIFTEHGAPDLVNAKEEMEVFKCDNCSQGYWWDDRPSSSASRVFEQATKLFRLCLRGGVRIKNDGLLDDDTGKEVMGAFRFVDVNKERECTTESAHIRETDLAVIEWLREEKLANPFDLCSAYSTSANSTCPGEVLPFSNITSEFVGLLDYVLYDEQFEQLARLNIPTSFRDMNTLELPKGHLIPSDIWPSDHLAVGGRLRLKRAAKPNASTTSLPLPSHPPRCACGCVPNILSLFEMAELRKKAREAAKK</sequence>
<feature type="domain" description="Endonuclease/exonuclease/phosphatase" evidence="2">
    <location>
        <begin position="66"/>
        <end position="285"/>
    </location>
</feature>
<proteinExistence type="predicted"/>
<evidence type="ECO:0008006" key="5">
    <source>
        <dbReference type="Google" id="ProtNLM"/>
    </source>
</evidence>
<dbReference type="SUPFAM" id="SSF56219">
    <property type="entry name" value="DNase I-like"/>
    <property type="match status" value="1"/>
</dbReference>
<protein>
    <recommendedName>
        <fullName evidence="5">Endonuclease/exonuclease/phosphatase domain-containing protein</fullName>
    </recommendedName>
</protein>
<dbReference type="PANTHER" id="PTHR12121">
    <property type="entry name" value="CARBON CATABOLITE REPRESSOR PROTEIN 4"/>
    <property type="match status" value="1"/>
</dbReference>
<dbReference type="InterPro" id="IPR050410">
    <property type="entry name" value="CCR4/nocturin_mRNA_transcr"/>
</dbReference>
<evidence type="ECO:0000313" key="3">
    <source>
        <dbReference type="EMBL" id="KAL3782934.1"/>
    </source>
</evidence>
<dbReference type="Gene3D" id="3.60.10.10">
    <property type="entry name" value="Endonuclease/exonuclease/phosphatase"/>
    <property type="match status" value="2"/>
</dbReference>
<dbReference type="InterPro" id="IPR036691">
    <property type="entry name" value="Endo/exonu/phosph_ase_sf"/>
</dbReference>
<feature type="domain" description="Mut7-C RNAse" evidence="1">
    <location>
        <begin position="409"/>
        <end position="560"/>
    </location>
</feature>